<comment type="catalytic activity">
    <reaction evidence="13">
        <text>S-methyl-5'-thioadenosine + phosphate = 5-(methylsulfanyl)-alpha-D-ribose 1-phosphate + adenine</text>
        <dbReference type="Rhea" id="RHEA:11852"/>
        <dbReference type="ChEBI" id="CHEBI:16708"/>
        <dbReference type="ChEBI" id="CHEBI:17509"/>
        <dbReference type="ChEBI" id="CHEBI:43474"/>
        <dbReference type="ChEBI" id="CHEBI:58533"/>
        <dbReference type="EC" id="2.4.2.28"/>
    </reaction>
    <physiologicalReaction direction="left-to-right" evidence="13">
        <dbReference type="Rhea" id="RHEA:11853"/>
    </physiologicalReaction>
</comment>
<comment type="function">
    <text evidence="4">Purine nucleoside enzyme that catalyzes the phosphorolysis of adenosine and inosine nucleosides, yielding D-ribose 1-phosphate and the respective free bases, adenine and hypoxanthine. Also catalyzes the phosphorolysis of S-methyl-5'-thioadenosine into adenine and S-methyl-5-thio-alpha-D-ribose 1-phosphate. Also has adenosine deaminase activity.</text>
</comment>
<evidence type="ECO:0000256" key="10">
    <source>
        <dbReference type="ARBA" id="ARBA00023008"/>
    </source>
</evidence>
<dbReference type="STRING" id="569857.TP70_04545"/>
<dbReference type="EMBL" id="JXWY01000032">
    <property type="protein sequence ID" value="KIX90993.1"/>
    <property type="molecule type" value="Genomic_DNA"/>
</dbReference>
<comment type="similarity">
    <text evidence="5 14">Belongs to the purine nucleoside phosphorylase YfiH/LACC1 family.</text>
</comment>
<dbReference type="EMBL" id="UHDT01000001">
    <property type="protein sequence ID" value="SUM57211.1"/>
    <property type="molecule type" value="Genomic_DNA"/>
</dbReference>
<dbReference type="PANTHER" id="PTHR30616">
    <property type="entry name" value="UNCHARACTERIZED PROTEIN YFIH"/>
    <property type="match status" value="1"/>
</dbReference>
<dbReference type="GO" id="GO:0016787">
    <property type="term" value="F:hydrolase activity"/>
    <property type="evidence" value="ECO:0007669"/>
    <property type="project" value="UniProtKB-KW"/>
</dbReference>
<dbReference type="PANTHER" id="PTHR30616:SF2">
    <property type="entry name" value="PURINE NUCLEOSIDE PHOSPHORYLASE LACC1"/>
    <property type="match status" value="1"/>
</dbReference>
<comment type="cofactor">
    <cofactor evidence="2">
        <name>Zn(2+)</name>
        <dbReference type="ChEBI" id="CHEBI:29105"/>
    </cofactor>
</comment>
<reference evidence="15 17" key="1">
    <citation type="submission" date="2015-01" db="EMBL/GenBank/DDBJ databases">
        <authorList>
            <person name="Guo J."/>
        </authorList>
    </citation>
    <scope>NUCLEOTIDE SEQUENCE [LARGE SCALE GENOMIC DNA]</scope>
    <source>
        <strain evidence="15 17">DSM 22147</strain>
    </source>
</reference>
<dbReference type="Gene3D" id="3.60.140.10">
    <property type="entry name" value="CNF1/YfiH-like putative cysteine hydrolases"/>
    <property type="match status" value="1"/>
</dbReference>
<organism evidence="16 18">
    <name type="scientific">Staphylococcus microti</name>
    <dbReference type="NCBI Taxonomy" id="569857"/>
    <lineage>
        <taxon>Bacteria</taxon>
        <taxon>Bacillati</taxon>
        <taxon>Bacillota</taxon>
        <taxon>Bacilli</taxon>
        <taxon>Bacillales</taxon>
        <taxon>Staphylococcaceae</taxon>
        <taxon>Staphylococcus</taxon>
    </lineage>
</organism>
<evidence type="ECO:0000256" key="11">
    <source>
        <dbReference type="ARBA" id="ARBA00047989"/>
    </source>
</evidence>
<reference evidence="16 18" key="2">
    <citation type="submission" date="2018-06" db="EMBL/GenBank/DDBJ databases">
        <authorList>
            <consortium name="Pathogen Informatics"/>
            <person name="Doyle S."/>
        </authorList>
    </citation>
    <scope>NUCLEOTIDE SEQUENCE [LARGE SCALE GENOMIC DNA]</scope>
    <source>
        <strain evidence="16 18">NCTC13832</strain>
    </source>
</reference>
<accession>A0A0D6XT17</accession>
<evidence type="ECO:0000256" key="13">
    <source>
        <dbReference type="ARBA" id="ARBA00049893"/>
    </source>
</evidence>
<dbReference type="OrthoDB" id="4279at2"/>
<evidence type="ECO:0000313" key="15">
    <source>
        <dbReference type="EMBL" id="KIX90993.1"/>
    </source>
</evidence>
<dbReference type="GO" id="GO:0017061">
    <property type="term" value="F:S-methyl-5-thioadenosine phosphorylase activity"/>
    <property type="evidence" value="ECO:0007669"/>
    <property type="project" value="UniProtKB-EC"/>
</dbReference>
<evidence type="ECO:0000256" key="7">
    <source>
        <dbReference type="ARBA" id="ARBA00022723"/>
    </source>
</evidence>
<evidence type="ECO:0000313" key="17">
    <source>
        <dbReference type="Proteomes" id="UP000032366"/>
    </source>
</evidence>
<dbReference type="Proteomes" id="UP000032366">
    <property type="component" value="Unassembled WGS sequence"/>
</dbReference>
<keyword evidence="7" id="KW-0479">Metal-binding</keyword>
<name>A0A0D6XT17_9STAP</name>
<evidence type="ECO:0000313" key="16">
    <source>
        <dbReference type="EMBL" id="SUM57211.1"/>
    </source>
</evidence>
<keyword evidence="9" id="KW-0862">Zinc</keyword>
<dbReference type="InterPro" id="IPR003730">
    <property type="entry name" value="Cu_polyphenol_OxRdtase"/>
</dbReference>
<evidence type="ECO:0000256" key="9">
    <source>
        <dbReference type="ARBA" id="ARBA00022833"/>
    </source>
</evidence>
<evidence type="ECO:0000256" key="8">
    <source>
        <dbReference type="ARBA" id="ARBA00022801"/>
    </source>
</evidence>
<comment type="catalytic activity">
    <reaction evidence="12">
        <text>adenosine + phosphate = alpha-D-ribose 1-phosphate + adenine</text>
        <dbReference type="Rhea" id="RHEA:27642"/>
        <dbReference type="ChEBI" id="CHEBI:16335"/>
        <dbReference type="ChEBI" id="CHEBI:16708"/>
        <dbReference type="ChEBI" id="CHEBI:43474"/>
        <dbReference type="ChEBI" id="CHEBI:57720"/>
        <dbReference type="EC" id="2.4.2.1"/>
    </reaction>
    <physiologicalReaction direction="left-to-right" evidence="12">
        <dbReference type="Rhea" id="RHEA:27643"/>
    </physiologicalReaction>
</comment>
<evidence type="ECO:0000256" key="5">
    <source>
        <dbReference type="ARBA" id="ARBA00007353"/>
    </source>
</evidence>
<evidence type="ECO:0000256" key="3">
    <source>
        <dbReference type="ARBA" id="ARBA00001973"/>
    </source>
</evidence>
<keyword evidence="8" id="KW-0378">Hydrolase</keyword>
<evidence type="ECO:0000313" key="18">
    <source>
        <dbReference type="Proteomes" id="UP000254100"/>
    </source>
</evidence>
<dbReference type="InterPro" id="IPR038371">
    <property type="entry name" value="Cu_polyphenol_OxRdtase_sf"/>
</dbReference>
<evidence type="ECO:0000256" key="12">
    <source>
        <dbReference type="ARBA" id="ARBA00048968"/>
    </source>
</evidence>
<gene>
    <name evidence="16" type="ORF">NCTC13832_00884</name>
    <name evidence="15" type="ORF">TP70_04545</name>
</gene>
<evidence type="ECO:0000256" key="6">
    <source>
        <dbReference type="ARBA" id="ARBA00022679"/>
    </source>
</evidence>
<comment type="catalytic activity">
    <reaction evidence="1">
        <text>inosine + phosphate = alpha-D-ribose 1-phosphate + hypoxanthine</text>
        <dbReference type="Rhea" id="RHEA:27646"/>
        <dbReference type="ChEBI" id="CHEBI:17368"/>
        <dbReference type="ChEBI" id="CHEBI:17596"/>
        <dbReference type="ChEBI" id="CHEBI:43474"/>
        <dbReference type="ChEBI" id="CHEBI:57720"/>
        <dbReference type="EC" id="2.4.2.1"/>
    </reaction>
    <physiologicalReaction direction="left-to-right" evidence="1">
        <dbReference type="Rhea" id="RHEA:27647"/>
    </physiologicalReaction>
</comment>
<dbReference type="SUPFAM" id="SSF64438">
    <property type="entry name" value="CNF1/YfiH-like putative cysteine hydrolases"/>
    <property type="match status" value="1"/>
</dbReference>
<evidence type="ECO:0000256" key="2">
    <source>
        <dbReference type="ARBA" id="ARBA00001947"/>
    </source>
</evidence>
<evidence type="ECO:0000256" key="14">
    <source>
        <dbReference type="RuleBase" id="RU361274"/>
    </source>
</evidence>
<proteinExistence type="inferred from homology"/>
<keyword evidence="10" id="KW-0186">Copper</keyword>
<evidence type="ECO:0000256" key="1">
    <source>
        <dbReference type="ARBA" id="ARBA00000553"/>
    </source>
</evidence>
<dbReference type="CDD" id="cd16833">
    <property type="entry name" value="YfiH"/>
    <property type="match status" value="1"/>
</dbReference>
<dbReference type="GO" id="GO:0005507">
    <property type="term" value="F:copper ion binding"/>
    <property type="evidence" value="ECO:0007669"/>
    <property type="project" value="TreeGrafter"/>
</dbReference>
<dbReference type="RefSeq" id="WP_044359770.1">
    <property type="nucleotide sequence ID" value="NZ_JXWY01000032.1"/>
</dbReference>
<sequence length="273" mass="30970">MEVFVQRAHHLSYELARTQGVTIGFTTRQGGQSPYPKGAFNMARYIDDAPENVTQHQQILADEIGIPREQWVFPIQTHGHNVVEITSADRGKNIDALSNDVLYGIDGMYTYDSDTMLTMCYADCVPIYFYSPKHHFIGLAHAGWRGTVQQIVHELIKQFPYDLQDLHVVIGPATSSSYEINDDILSQFQQLPINTTDYIETRAPNRHGIDLKRANAELCIHYGIPAANIDTTKHATSEELDRFFSYRVERGQTGRMLAFIAQSSERELNEDVC</sequence>
<keyword evidence="17" id="KW-1185">Reference proteome</keyword>
<dbReference type="InterPro" id="IPR011324">
    <property type="entry name" value="Cytotoxic_necrot_fac-like_cat"/>
</dbReference>
<dbReference type="Proteomes" id="UP000254100">
    <property type="component" value="Unassembled WGS sequence"/>
</dbReference>
<dbReference type="NCBIfam" id="TIGR00726">
    <property type="entry name" value="peptidoglycan editing factor PgeF"/>
    <property type="match status" value="1"/>
</dbReference>
<protein>
    <recommendedName>
        <fullName evidence="14">Purine nucleoside phosphorylase</fullName>
    </recommendedName>
</protein>
<keyword evidence="6" id="KW-0808">Transferase</keyword>
<evidence type="ECO:0000256" key="4">
    <source>
        <dbReference type="ARBA" id="ARBA00003215"/>
    </source>
</evidence>
<dbReference type="AlphaFoldDB" id="A0A0D6XT17"/>
<comment type="catalytic activity">
    <reaction evidence="11">
        <text>adenosine + H2O + H(+) = inosine + NH4(+)</text>
        <dbReference type="Rhea" id="RHEA:24408"/>
        <dbReference type="ChEBI" id="CHEBI:15377"/>
        <dbReference type="ChEBI" id="CHEBI:15378"/>
        <dbReference type="ChEBI" id="CHEBI:16335"/>
        <dbReference type="ChEBI" id="CHEBI:17596"/>
        <dbReference type="ChEBI" id="CHEBI:28938"/>
        <dbReference type="EC" id="3.5.4.4"/>
    </reaction>
    <physiologicalReaction direction="left-to-right" evidence="11">
        <dbReference type="Rhea" id="RHEA:24409"/>
    </physiologicalReaction>
</comment>
<comment type="cofactor">
    <cofactor evidence="3">
        <name>Cu(2+)</name>
        <dbReference type="ChEBI" id="CHEBI:29036"/>
    </cofactor>
</comment>
<dbReference type="Pfam" id="PF02578">
    <property type="entry name" value="Cu-oxidase_4"/>
    <property type="match status" value="1"/>
</dbReference>